<dbReference type="Proteomes" id="UP000199459">
    <property type="component" value="Unassembled WGS sequence"/>
</dbReference>
<dbReference type="EMBL" id="FOCP01000030">
    <property type="protein sequence ID" value="SEN65194.1"/>
    <property type="molecule type" value="Genomic_DNA"/>
</dbReference>
<dbReference type="SUPFAM" id="SSF54211">
    <property type="entry name" value="Ribosomal protein S5 domain 2-like"/>
    <property type="match status" value="1"/>
</dbReference>
<feature type="active site" evidence="10">
    <location>
        <position position="139"/>
    </location>
</feature>
<evidence type="ECO:0000256" key="6">
    <source>
        <dbReference type="ARBA" id="ARBA00022777"/>
    </source>
</evidence>
<comment type="similarity">
    <text evidence="1 10">Belongs to the GHMP kinase family. IspE subfamily.</text>
</comment>
<dbReference type="PANTHER" id="PTHR43527:SF2">
    <property type="entry name" value="4-DIPHOSPHOCYTIDYL-2-C-METHYL-D-ERYTHRITOL KINASE, CHLOROPLASTIC"/>
    <property type="match status" value="1"/>
</dbReference>
<keyword evidence="8 10" id="KW-0414">Isoprene biosynthesis</keyword>
<dbReference type="PIRSF" id="PIRSF010376">
    <property type="entry name" value="IspE"/>
    <property type="match status" value="1"/>
</dbReference>
<evidence type="ECO:0000259" key="12">
    <source>
        <dbReference type="Pfam" id="PF08544"/>
    </source>
</evidence>
<dbReference type="InterPro" id="IPR006204">
    <property type="entry name" value="GHMP_kinase_N_dom"/>
</dbReference>
<dbReference type="HAMAP" id="MF_00061">
    <property type="entry name" value="IspE"/>
    <property type="match status" value="1"/>
</dbReference>
<accession>A0A1H8I9W4</accession>
<dbReference type="Pfam" id="PF00288">
    <property type="entry name" value="GHMP_kinases_N"/>
    <property type="match status" value="1"/>
</dbReference>
<dbReference type="STRING" id="917.SAMN05216326_12833"/>
<evidence type="ECO:0000256" key="8">
    <source>
        <dbReference type="ARBA" id="ARBA00023229"/>
    </source>
</evidence>
<keyword evidence="5 10" id="KW-0547">Nucleotide-binding</keyword>
<keyword evidence="7 10" id="KW-0067">ATP-binding</keyword>
<evidence type="ECO:0000313" key="13">
    <source>
        <dbReference type="EMBL" id="SEN65194.1"/>
    </source>
</evidence>
<gene>
    <name evidence="10" type="primary">ispE</name>
    <name evidence="13" type="ORF">SAMN05216325_13018</name>
</gene>
<dbReference type="InterPro" id="IPR004424">
    <property type="entry name" value="IspE"/>
</dbReference>
<dbReference type="EC" id="2.7.1.148" evidence="2 10"/>
<dbReference type="RefSeq" id="WP_090634487.1">
    <property type="nucleotide sequence ID" value="NZ_FOCP01000030.1"/>
</dbReference>
<evidence type="ECO:0000256" key="1">
    <source>
        <dbReference type="ARBA" id="ARBA00009684"/>
    </source>
</evidence>
<name>A0A1H8I9W4_9PROT</name>
<dbReference type="InterPro" id="IPR020568">
    <property type="entry name" value="Ribosomal_Su5_D2-typ_SF"/>
</dbReference>
<evidence type="ECO:0000256" key="9">
    <source>
        <dbReference type="ARBA" id="ARBA00032554"/>
    </source>
</evidence>
<comment type="pathway">
    <text evidence="10">Isoprenoid biosynthesis; isopentenyl diphosphate biosynthesis via DXP pathway; isopentenyl diphosphate from 1-deoxy-D-xylulose 5-phosphate: step 3/6.</text>
</comment>
<organism evidence="13 14">
    <name type="scientific">Nitrosomonas marina</name>
    <dbReference type="NCBI Taxonomy" id="917"/>
    <lineage>
        <taxon>Bacteria</taxon>
        <taxon>Pseudomonadati</taxon>
        <taxon>Pseudomonadota</taxon>
        <taxon>Betaproteobacteria</taxon>
        <taxon>Nitrosomonadales</taxon>
        <taxon>Nitrosomonadaceae</taxon>
        <taxon>Nitrosomonas</taxon>
    </lineage>
</organism>
<comment type="catalytic activity">
    <reaction evidence="10">
        <text>4-CDP-2-C-methyl-D-erythritol + ATP = 4-CDP-2-C-methyl-D-erythritol 2-phosphate + ADP + H(+)</text>
        <dbReference type="Rhea" id="RHEA:18437"/>
        <dbReference type="ChEBI" id="CHEBI:15378"/>
        <dbReference type="ChEBI" id="CHEBI:30616"/>
        <dbReference type="ChEBI" id="CHEBI:57823"/>
        <dbReference type="ChEBI" id="CHEBI:57919"/>
        <dbReference type="ChEBI" id="CHEBI:456216"/>
        <dbReference type="EC" id="2.7.1.148"/>
    </reaction>
</comment>
<dbReference type="NCBIfam" id="TIGR00154">
    <property type="entry name" value="ispE"/>
    <property type="match status" value="1"/>
</dbReference>
<feature type="domain" description="GHMP kinase N-terminal" evidence="11">
    <location>
        <begin position="69"/>
        <end position="147"/>
    </location>
</feature>
<dbReference type="NCBIfam" id="NF011202">
    <property type="entry name" value="PRK14608.1"/>
    <property type="match status" value="1"/>
</dbReference>
<dbReference type="Gene3D" id="3.30.70.890">
    <property type="entry name" value="GHMP kinase, C-terminal domain"/>
    <property type="match status" value="1"/>
</dbReference>
<keyword evidence="6 10" id="KW-0418">Kinase</keyword>
<evidence type="ECO:0000256" key="10">
    <source>
        <dbReference type="HAMAP-Rule" id="MF_00061"/>
    </source>
</evidence>
<feature type="active site" evidence="10">
    <location>
        <position position="14"/>
    </location>
</feature>
<dbReference type="Gene3D" id="3.30.230.10">
    <property type="match status" value="1"/>
</dbReference>
<dbReference type="SUPFAM" id="SSF55060">
    <property type="entry name" value="GHMP Kinase, C-terminal domain"/>
    <property type="match status" value="1"/>
</dbReference>
<dbReference type="PANTHER" id="PTHR43527">
    <property type="entry name" value="4-DIPHOSPHOCYTIDYL-2-C-METHYL-D-ERYTHRITOL KINASE, CHLOROPLASTIC"/>
    <property type="match status" value="1"/>
</dbReference>
<feature type="domain" description="GHMP kinase C-terminal" evidence="12">
    <location>
        <begin position="207"/>
        <end position="263"/>
    </location>
</feature>
<evidence type="ECO:0000256" key="5">
    <source>
        <dbReference type="ARBA" id="ARBA00022741"/>
    </source>
</evidence>
<proteinExistence type="inferred from homology"/>
<dbReference type="InterPro" id="IPR013750">
    <property type="entry name" value="GHMP_kinase_C_dom"/>
</dbReference>
<dbReference type="UniPathway" id="UPA00056">
    <property type="reaction ID" value="UER00094"/>
</dbReference>
<protein>
    <recommendedName>
        <fullName evidence="3 10">4-diphosphocytidyl-2-C-methyl-D-erythritol kinase</fullName>
        <shortName evidence="10">CMK</shortName>
        <ecNumber evidence="2 10">2.7.1.148</ecNumber>
    </recommendedName>
    <alternativeName>
        <fullName evidence="9 10">4-(cytidine-5'-diphospho)-2-C-methyl-D-erythritol kinase</fullName>
    </alternativeName>
</protein>
<dbReference type="Pfam" id="PF08544">
    <property type="entry name" value="GHMP_kinases_C"/>
    <property type="match status" value="1"/>
</dbReference>
<evidence type="ECO:0000256" key="7">
    <source>
        <dbReference type="ARBA" id="ARBA00022840"/>
    </source>
</evidence>
<evidence type="ECO:0000256" key="2">
    <source>
        <dbReference type="ARBA" id="ARBA00012052"/>
    </source>
</evidence>
<dbReference type="OrthoDB" id="9809438at2"/>
<evidence type="ECO:0000256" key="4">
    <source>
        <dbReference type="ARBA" id="ARBA00022679"/>
    </source>
</evidence>
<dbReference type="GO" id="GO:0019288">
    <property type="term" value="P:isopentenyl diphosphate biosynthetic process, methylerythritol 4-phosphate pathway"/>
    <property type="evidence" value="ECO:0007669"/>
    <property type="project" value="UniProtKB-UniRule"/>
</dbReference>
<reference evidence="13 14" key="1">
    <citation type="submission" date="2016-10" db="EMBL/GenBank/DDBJ databases">
        <authorList>
            <person name="de Groot N.N."/>
        </authorList>
    </citation>
    <scope>NUCLEOTIDE SEQUENCE [LARGE SCALE GENOMIC DNA]</scope>
    <source>
        <strain evidence="13 14">Nm22</strain>
    </source>
</reference>
<dbReference type="GO" id="GO:0050515">
    <property type="term" value="F:4-(cytidine 5'-diphospho)-2-C-methyl-D-erythritol kinase activity"/>
    <property type="evidence" value="ECO:0007669"/>
    <property type="project" value="UniProtKB-UniRule"/>
</dbReference>
<evidence type="ECO:0000313" key="14">
    <source>
        <dbReference type="Proteomes" id="UP000199459"/>
    </source>
</evidence>
<dbReference type="InterPro" id="IPR036554">
    <property type="entry name" value="GHMP_kinase_C_sf"/>
</dbReference>
<sequence>MPSITTLTCSAPAKLNLFLHVVGQRPDGYHLLQTVFRLLDFSDELNFTLRDDGKIKLSAETMGVPADQNLCVRAAKCLQAKSGSNLGVDISLEKKIPMGGGLGGGSSDAATTLVALNRLWNLNLDRETLLELGLQLGADVPVFIFGQNAFAEGVGEKLSALKLPAAWYLVIIPPVHVSTAEIFSSKELTRNTIPIKIPPFSIWQGHNDLEPVVCHLYPEVAVRLEWLKQLKNTTIAAMSGSGACVFAEFATEREARAAYACLPDDMTGFVARGLECHPIYTALKNNGE</sequence>
<dbReference type="AlphaFoldDB" id="A0A1H8I9W4"/>
<evidence type="ECO:0000256" key="3">
    <source>
        <dbReference type="ARBA" id="ARBA00017473"/>
    </source>
</evidence>
<dbReference type="GO" id="GO:0005524">
    <property type="term" value="F:ATP binding"/>
    <property type="evidence" value="ECO:0007669"/>
    <property type="project" value="UniProtKB-UniRule"/>
</dbReference>
<keyword evidence="4 10" id="KW-0808">Transferase</keyword>
<feature type="binding site" evidence="10">
    <location>
        <begin position="97"/>
        <end position="107"/>
    </location>
    <ligand>
        <name>ATP</name>
        <dbReference type="ChEBI" id="CHEBI:30616"/>
    </ligand>
</feature>
<dbReference type="GO" id="GO:0016114">
    <property type="term" value="P:terpenoid biosynthetic process"/>
    <property type="evidence" value="ECO:0007669"/>
    <property type="project" value="UniProtKB-UniRule"/>
</dbReference>
<comment type="function">
    <text evidence="10">Catalyzes the phosphorylation of the position 2 hydroxy group of 4-diphosphocytidyl-2C-methyl-D-erythritol.</text>
</comment>
<dbReference type="InterPro" id="IPR014721">
    <property type="entry name" value="Ribsml_uS5_D2-typ_fold_subgr"/>
</dbReference>
<evidence type="ECO:0000259" key="11">
    <source>
        <dbReference type="Pfam" id="PF00288"/>
    </source>
</evidence>